<evidence type="ECO:0000256" key="2">
    <source>
        <dbReference type="ARBA" id="ARBA00022505"/>
    </source>
</evidence>
<dbReference type="OrthoDB" id="9785015at2"/>
<evidence type="ECO:0000256" key="5">
    <source>
        <dbReference type="ARBA" id="ARBA00062515"/>
    </source>
</evidence>
<organism evidence="8 9">
    <name type="scientific">Modicisalibacter muralis</name>
    <dbReference type="NCBI Taxonomy" id="119000"/>
    <lineage>
        <taxon>Bacteria</taxon>
        <taxon>Pseudomonadati</taxon>
        <taxon>Pseudomonadota</taxon>
        <taxon>Gammaproteobacteria</taxon>
        <taxon>Oceanospirillales</taxon>
        <taxon>Halomonadaceae</taxon>
        <taxon>Modicisalibacter</taxon>
    </lineage>
</organism>
<sequence>MTDSCNNDKPSLDHAACRRARYPLALALLGCASLAQAAPSVNVFAAASLTDAMSAAIDQYEAQHDVDVVPVYLSSSTAARQIANGAPADLYFSANRQWMDWLAEQGIELQARADLLQNRLALVAPMSSDLQSVTPGEEGVDLSSLLADGLRLSVGNPEHVPAGIYAKQALQSLGEWQALEPRLARANDVRAALALVARGETPLGIVYRTDASASDRVRQLGLFPVASHAPISYPVALVNPPASGAATAFRDWLDSDAAMAIFTSFGFAPVAGAENE</sequence>
<accession>A0A1G9ILA2</accession>
<reference evidence="8 9" key="1">
    <citation type="submission" date="2016-10" db="EMBL/GenBank/DDBJ databases">
        <authorList>
            <person name="de Groot N.N."/>
        </authorList>
    </citation>
    <scope>NUCLEOTIDE SEQUENCE [LARGE SCALE GENOMIC DNA]</scope>
    <source>
        <strain evidence="8 9">DSM 14789</strain>
    </source>
</reference>
<dbReference type="SUPFAM" id="SSF53850">
    <property type="entry name" value="Periplasmic binding protein-like II"/>
    <property type="match status" value="1"/>
</dbReference>
<keyword evidence="3 6" id="KW-0479">Metal-binding</keyword>
<keyword evidence="9" id="KW-1185">Reference proteome</keyword>
<dbReference type="GO" id="GO:0015689">
    <property type="term" value="P:molybdate ion transport"/>
    <property type="evidence" value="ECO:0007669"/>
    <property type="project" value="InterPro"/>
</dbReference>
<feature type="binding site" evidence="6">
    <location>
        <position position="189"/>
    </location>
    <ligand>
        <name>molybdate</name>
        <dbReference type="ChEBI" id="CHEBI:36264"/>
    </ligand>
</feature>
<feature type="signal peptide" evidence="7">
    <location>
        <begin position="1"/>
        <end position="37"/>
    </location>
</feature>
<evidence type="ECO:0000256" key="1">
    <source>
        <dbReference type="ARBA" id="ARBA00009175"/>
    </source>
</evidence>
<dbReference type="InterPro" id="IPR005950">
    <property type="entry name" value="ModA"/>
</dbReference>
<evidence type="ECO:0000313" key="9">
    <source>
        <dbReference type="Proteomes" id="UP000198654"/>
    </source>
</evidence>
<keyword evidence="2 6" id="KW-0500">Molybdenum</keyword>
<dbReference type="FunFam" id="3.40.190.10:FF:000035">
    <property type="entry name" value="Molybdate ABC transporter substrate-binding protein"/>
    <property type="match status" value="1"/>
</dbReference>
<feature type="binding site" evidence="6">
    <location>
        <position position="75"/>
    </location>
    <ligand>
        <name>molybdate</name>
        <dbReference type="ChEBI" id="CHEBI:36264"/>
    </ligand>
</feature>
<evidence type="ECO:0000313" key="8">
    <source>
        <dbReference type="EMBL" id="SDL25941.1"/>
    </source>
</evidence>
<feature type="binding site" evidence="6">
    <location>
        <position position="162"/>
    </location>
    <ligand>
        <name>molybdate</name>
        <dbReference type="ChEBI" id="CHEBI:36264"/>
    </ligand>
</feature>
<gene>
    <name evidence="8" type="ORF">SAMN05661010_01242</name>
</gene>
<evidence type="ECO:0000256" key="4">
    <source>
        <dbReference type="ARBA" id="ARBA00022729"/>
    </source>
</evidence>
<dbReference type="PANTHER" id="PTHR30632">
    <property type="entry name" value="MOLYBDATE-BINDING PERIPLASMIC PROTEIN"/>
    <property type="match status" value="1"/>
</dbReference>
<dbReference type="GO" id="GO:0046872">
    <property type="term" value="F:metal ion binding"/>
    <property type="evidence" value="ECO:0007669"/>
    <property type="project" value="UniProtKB-KW"/>
</dbReference>
<evidence type="ECO:0000256" key="6">
    <source>
        <dbReference type="PIRSR" id="PIRSR004846-1"/>
    </source>
</evidence>
<feature type="binding site" evidence="6">
    <location>
        <position position="48"/>
    </location>
    <ligand>
        <name>molybdate</name>
        <dbReference type="ChEBI" id="CHEBI:36264"/>
    </ligand>
</feature>
<dbReference type="STRING" id="119000.SAMN05661010_01242"/>
<name>A0A1G9ILA2_9GAMM</name>
<dbReference type="Proteomes" id="UP000198654">
    <property type="component" value="Unassembled WGS sequence"/>
</dbReference>
<evidence type="ECO:0000256" key="3">
    <source>
        <dbReference type="ARBA" id="ARBA00022723"/>
    </source>
</evidence>
<comment type="similarity">
    <text evidence="1">Belongs to the bacterial solute-binding protein ModA family.</text>
</comment>
<proteinExistence type="inferred from homology"/>
<dbReference type="GO" id="GO:0030973">
    <property type="term" value="F:molybdate ion binding"/>
    <property type="evidence" value="ECO:0007669"/>
    <property type="project" value="TreeGrafter"/>
</dbReference>
<dbReference type="EMBL" id="FNGI01000002">
    <property type="protein sequence ID" value="SDL25941.1"/>
    <property type="molecule type" value="Genomic_DNA"/>
</dbReference>
<dbReference type="Gene3D" id="3.40.190.10">
    <property type="entry name" value="Periplasmic binding protein-like II"/>
    <property type="match status" value="2"/>
</dbReference>
<dbReference type="PIRSF" id="PIRSF004846">
    <property type="entry name" value="ModA"/>
    <property type="match status" value="1"/>
</dbReference>
<dbReference type="Pfam" id="PF13531">
    <property type="entry name" value="SBP_bac_11"/>
    <property type="match status" value="1"/>
</dbReference>
<dbReference type="RefSeq" id="WP_089726581.1">
    <property type="nucleotide sequence ID" value="NZ_FNGI01000002.1"/>
</dbReference>
<evidence type="ECO:0000256" key="7">
    <source>
        <dbReference type="SAM" id="SignalP"/>
    </source>
</evidence>
<keyword evidence="4 7" id="KW-0732">Signal</keyword>
<feature type="binding site" evidence="6">
    <location>
        <position position="207"/>
    </location>
    <ligand>
        <name>molybdate</name>
        <dbReference type="ChEBI" id="CHEBI:36264"/>
    </ligand>
</feature>
<dbReference type="GO" id="GO:1901359">
    <property type="term" value="F:tungstate binding"/>
    <property type="evidence" value="ECO:0007669"/>
    <property type="project" value="UniProtKB-ARBA"/>
</dbReference>
<dbReference type="NCBIfam" id="TIGR01256">
    <property type="entry name" value="modA"/>
    <property type="match status" value="1"/>
</dbReference>
<dbReference type="GO" id="GO:0030288">
    <property type="term" value="C:outer membrane-bounded periplasmic space"/>
    <property type="evidence" value="ECO:0007669"/>
    <property type="project" value="TreeGrafter"/>
</dbReference>
<dbReference type="InterPro" id="IPR050682">
    <property type="entry name" value="ModA/WtpA"/>
</dbReference>
<dbReference type="PANTHER" id="PTHR30632:SF17">
    <property type="entry name" value="MOLYBDATE-BINDING PROTEIN MODA"/>
    <property type="match status" value="1"/>
</dbReference>
<protein>
    <submittedName>
        <fullName evidence="8">Molybdate transport system substrate-binding protein</fullName>
    </submittedName>
</protein>
<comment type="subunit">
    <text evidence="5">The complex is composed of two ATP-binding proteins (ModC), two transmembrane proteins (ModB) and a solute-binding protein (ModA).</text>
</comment>
<dbReference type="NCBIfam" id="NF007958">
    <property type="entry name" value="PRK10677.1"/>
    <property type="match status" value="1"/>
</dbReference>
<dbReference type="AlphaFoldDB" id="A0A1G9ILA2"/>
<feature type="chain" id="PRO_5011667155" evidence="7">
    <location>
        <begin position="38"/>
        <end position="276"/>
    </location>
</feature>